<dbReference type="OrthoDB" id="1082786at2"/>
<dbReference type="PATRIC" id="fig|908937.9.peg.960"/>
<evidence type="ECO:0000313" key="4">
    <source>
        <dbReference type="Proteomes" id="UP000007820"/>
    </source>
</evidence>
<keyword evidence="5" id="KW-1185">Reference proteome</keyword>
<proteinExistence type="predicted"/>
<dbReference type="STRING" id="908937.Prede_0919"/>
<sequence>MKKILLSILTGLGATAALTTSCRMAPSQQLGDTVEARVFEPMDTAAADRRTQMQDTATVPVKDSLDIFYIGSESNKTTVQLVSYPSRRDTAVYGKGRHIKVSGNADFDHIVRARFWVSPGGDSLVTRLEEVVPTSDQP</sequence>
<evidence type="ECO:0000313" key="3">
    <source>
        <dbReference type="EMBL" id="EGQ16092.1"/>
    </source>
</evidence>
<keyword evidence="1" id="KW-0732">Signal</keyword>
<dbReference type="EMBL" id="AFPW01000010">
    <property type="protein sequence ID" value="EGQ16092.1"/>
    <property type="molecule type" value="Genomic_DNA"/>
</dbReference>
<organism evidence="3 4">
    <name type="scientific">Prevotella dentalis (strain ATCC 49559 / DSM 3688 / JCM 13448 / NCTC 12043 / ES 2772)</name>
    <name type="common">Mitsuokella dentalis</name>
    <dbReference type="NCBI Taxonomy" id="908937"/>
    <lineage>
        <taxon>Bacteria</taxon>
        <taxon>Pseudomonadati</taxon>
        <taxon>Bacteroidota</taxon>
        <taxon>Bacteroidia</taxon>
        <taxon>Bacteroidales</taxon>
        <taxon>Prevotellaceae</taxon>
        <taxon>Prevotella</taxon>
    </lineage>
</organism>
<accession>F9D1Q0</accession>
<dbReference type="PROSITE" id="PS51257">
    <property type="entry name" value="PROKAR_LIPOPROTEIN"/>
    <property type="match status" value="1"/>
</dbReference>
<evidence type="ECO:0008006" key="6">
    <source>
        <dbReference type="Google" id="ProtNLM"/>
    </source>
</evidence>
<dbReference type="HOGENOM" id="CLU_1904844_0_0_10"/>
<dbReference type="KEGG" id="pdt:Prede_0919"/>
<dbReference type="Proteomes" id="UP000010862">
    <property type="component" value="Chromosome 1"/>
</dbReference>
<protein>
    <recommendedName>
        <fullName evidence="6">Lipoprotein</fullName>
    </recommendedName>
</protein>
<dbReference type="AlphaFoldDB" id="F9D1Q0"/>
<dbReference type="RefSeq" id="WP_005844578.1">
    <property type="nucleotide sequence ID" value="NC_019960.1"/>
</dbReference>
<reference evidence="2" key="3">
    <citation type="submission" date="2012-02" db="EMBL/GenBank/DDBJ databases">
        <title>Complete sequence of chromosome 1 of Prevotella dentalis DSM 3688.</title>
        <authorList>
            <consortium name="US DOE Joint Genome Institute (JGI-PGF)"/>
            <person name="Lucas S."/>
            <person name="Copeland A."/>
            <person name="Lapidus A."/>
            <person name="Glavina del Rio T."/>
            <person name="Dalin E."/>
            <person name="Tice H."/>
            <person name="Bruce D."/>
            <person name="Goodwin L."/>
            <person name="Pitluck S."/>
            <person name="Peters L."/>
            <person name="Mikhailova N."/>
            <person name="Chertkov O."/>
            <person name="Kyrpides N."/>
            <person name="Mavromatis K."/>
            <person name="Ivanova N."/>
            <person name="Brettin T."/>
            <person name="Detter J.C."/>
            <person name="Han C."/>
            <person name="Larimer F."/>
            <person name="Land M."/>
            <person name="Hauser L."/>
            <person name="Markowitz V."/>
            <person name="Cheng J.-F."/>
            <person name="Hugenholtz P."/>
            <person name="Woyke T."/>
            <person name="Wu D."/>
            <person name="Gronow S."/>
            <person name="Wellnitz S."/>
            <person name="Brambilla E."/>
            <person name="Klenk H.-P."/>
            <person name="Eisen J.A."/>
        </authorList>
    </citation>
    <scope>NUCLEOTIDE SEQUENCE</scope>
    <source>
        <strain evidence="2">DSM 3688</strain>
    </source>
</reference>
<feature type="chain" id="PRO_5010496649" description="Lipoprotein" evidence="1">
    <location>
        <begin position="17"/>
        <end position="138"/>
    </location>
</feature>
<gene>
    <name evidence="2" type="ordered locus">Prede_0919</name>
    <name evidence="3" type="ORF">HMPREF9136_0778</name>
</gene>
<dbReference type="Proteomes" id="UP000007820">
    <property type="component" value="Unassembled WGS sequence"/>
</dbReference>
<evidence type="ECO:0000313" key="5">
    <source>
        <dbReference type="Proteomes" id="UP000010862"/>
    </source>
</evidence>
<name>F9D1Q0_PREDD</name>
<evidence type="ECO:0000256" key="1">
    <source>
        <dbReference type="SAM" id="SignalP"/>
    </source>
</evidence>
<reference evidence="5" key="2">
    <citation type="submission" date="2012-02" db="EMBL/GenBank/DDBJ databases">
        <title>Complete sequence of chromosome 1 of Prevotella dentalis DSM 3688.</title>
        <authorList>
            <person name="Lucas S."/>
            <person name="Copeland A."/>
            <person name="Lapidus A."/>
            <person name="Glavina del Rio T."/>
            <person name="Dalin E."/>
            <person name="Tice H."/>
            <person name="Bruce D."/>
            <person name="Goodwin L."/>
            <person name="Pitluck S."/>
            <person name="Peters L."/>
            <person name="Mikhailova N."/>
            <person name="Chertkov O."/>
            <person name="Kyrpides N."/>
            <person name="Mavromatis K."/>
            <person name="Ivanova N."/>
            <person name="Brettin T."/>
            <person name="Detter J.C."/>
            <person name="Han C."/>
            <person name="Larimer F."/>
            <person name="Land M."/>
            <person name="Hauser L."/>
            <person name="Markowitz V."/>
            <person name="Cheng J.-F."/>
            <person name="Hugenholtz P."/>
            <person name="Woyke T."/>
            <person name="Wu D."/>
            <person name="Gronow S."/>
            <person name="Wellnitz S."/>
            <person name="Brambilla E."/>
            <person name="Klenk H.-P."/>
            <person name="Eisen J.A."/>
        </authorList>
    </citation>
    <scope>NUCLEOTIDE SEQUENCE [LARGE SCALE GENOMIC DNA]</scope>
    <source>
        <strain evidence="5">ATCC 49559 / DSM 3688 / JCM 13448 / NCTC 12043 / ES 2772</strain>
    </source>
</reference>
<evidence type="ECO:0000313" key="2">
    <source>
        <dbReference type="EMBL" id="AGB28261.1"/>
    </source>
</evidence>
<reference evidence="3 4" key="1">
    <citation type="submission" date="2011-04" db="EMBL/GenBank/DDBJ databases">
        <authorList>
            <person name="Muzny D."/>
            <person name="Qin X."/>
            <person name="Deng J."/>
            <person name="Jiang H."/>
            <person name="Liu Y."/>
            <person name="Qu J."/>
            <person name="Song X.-Z."/>
            <person name="Zhang L."/>
            <person name="Thornton R."/>
            <person name="Coyle M."/>
            <person name="Francisco L."/>
            <person name="Jackson L."/>
            <person name="Javaid M."/>
            <person name="Korchina V."/>
            <person name="Kovar C."/>
            <person name="Mata R."/>
            <person name="Mathew T."/>
            <person name="Ngo R."/>
            <person name="Nguyen L."/>
            <person name="Nguyen N."/>
            <person name="Okwuonu G."/>
            <person name="Ongeri F."/>
            <person name="Pham C."/>
            <person name="Simmons D."/>
            <person name="Wilczek-Boney K."/>
            <person name="Hale W."/>
            <person name="Jakkamsetti A."/>
            <person name="Pham P."/>
            <person name="Ruth R."/>
            <person name="San Lucas F."/>
            <person name="Warren J."/>
            <person name="Zhang J."/>
            <person name="Zhao Z."/>
            <person name="Zhou C."/>
            <person name="Zhu D."/>
            <person name="Lee S."/>
            <person name="Bess C."/>
            <person name="Blankenburg K."/>
            <person name="Forbes L."/>
            <person name="Fu Q."/>
            <person name="Gubbala S."/>
            <person name="Hirani K."/>
            <person name="Jayaseelan J.C."/>
            <person name="Lara F."/>
            <person name="Munidasa M."/>
            <person name="Palculict T."/>
            <person name="Patil S."/>
            <person name="Pu L.-L."/>
            <person name="Saada N."/>
            <person name="Tang L."/>
            <person name="Weissenberger G."/>
            <person name="Zhu Y."/>
            <person name="Hemphill L."/>
            <person name="Shang Y."/>
            <person name="Youmans B."/>
            <person name="Ayvaz T."/>
            <person name="Ross M."/>
            <person name="Santibanez J."/>
            <person name="Aqrawi P."/>
            <person name="Gross S."/>
            <person name="Joshi V."/>
            <person name="Fowler G."/>
            <person name="Nazareth L."/>
            <person name="Reid J."/>
            <person name="Worley K."/>
            <person name="Petrosino J."/>
            <person name="Highlander S."/>
            <person name="Gibbs R."/>
        </authorList>
    </citation>
    <scope>NUCLEOTIDE SEQUENCE [LARGE SCALE GENOMIC DNA]</scope>
    <source>
        <strain evidence="3 4">DSM 3688</strain>
    </source>
</reference>
<feature type="signal peptide" evidence="1">
    <location>
        <begin position="1"/>
        <end position="16"/>
    </location>
</feature>
<dbReference type="EMBL" id="CP003368">
    <property type="protein sequence ID" value="AGB28261.1"/>
    <property type="molecule type" value="Genomic_DNA"/>
</dbReference>